<protein>
    <submittedName>
        <fullName evidence="1">Uncharacterized protein</fullName>
    </submittedName>
</protein>
<proteinExistence type="predicted"/>
<dbReference type="AlphaFoldDB" id="A0A0F3NER1"/>
<reference evidence="1 2" key="1">
    <citation type="submission" date="2015-01" db="EMBL/GenBank/DDBJ databases">
        <title>Genome Sequencing of Rickettsiales.</title>
        <authorList>
            <person name="Daugherty S.C."/>
            <person name="Su Q."/>
            <person name="Abolude K."/>
            <person name="Beier-Sexton M."/>
            <person name="Carlyon J.A."/>
            <person name="Carter R."/>
            <person name="Day N.P."/>
            <person name="Dumler S.J."/>
            <person name="Dyachenko V."/>
            <person name="Godinez A."/>
            <person name="Kurtti T.J."/>
            <person name="Lichay M."/>
            <person name="Mullins K.E."/>
            <person name="Ott S."/>
            <person name="Pappas-Brown V."/>
            <person name="Paris D.H."/>
            <person name="Patel P."/>
            <person name="Richards A.L."/>
            <person name="Sadzewicz L."/>
            <person name="Sears K."/>
            <person name="Seidman D."/>
            <person name="Sengamalay N."/>
            <person name="Stenos J."/>
            <person name="Tallon L.J."/>
            <person name="Vincent G."/>
            <person name="Fraser C.M."/>
            <person name="Munderloh U."/>
            <person name="Dunning-Hotopp J.C."/>
        </authorList>
    </citation>
    <scope>NUCLEOTIDE SEQUENCE [LARGE SCALE GENOMIC DNA]</scope>
    <source>
        <strain evidence="1 2">ApNP</strain>
    </source>
</reference>
<dbReference type="Proteomes" id="UP000033385">
    <property type="component" value="Unassembled WGS sequence"/>
</dbReference>
<organism evidence="1 2">
    <name type="scientific">Anaplasma phagocytophilum str. ApNP</name>
    <dbReference type="NCBI Taxonomy" id="1359153"/>
    <lineage>
        <taxon>Bacteria</taxon>
        <taxon>Pseudomonadati</taxon>
        <taxon>Pseudomonadota</taxon>
        <taxon>Alphaproteobacteria</taxon>
        <taxon>Rickettsiales</taxon>
        <taxon>Anaplasmataceae</taxon>
        <taxon>Anaplasma</taxon>
        <taxon>phagocytophilum group</taxon>
    </lineage>
</organism>
<sequence>MDINRLARYRRAKCGGFVCCSDIRHKELRASTWVFLRVEVGNGLTLYKCLSISSSGLCCIPGRR</sequence>
<accession>A0A0F3NER1</accession>
<name>A0A0F3NER1_ANAPH</name>
<dbReference type="PATRIC" id="fig|1359153.3.peg.708"/>
<comment type="caution">
    <text evidence="1">The sequence shown here is derived from an EMBL/GenBank/DDBJ whole genome shotgun (WGS) entry which is preliminary data.</text>
</comment>
<gene>
    <name evidence="1" type="ORF">APHNP_0691</name>
</gene>
<evidence type="ECO:0000313" key="1">
    <source>
        <dbReference type="EMBL" id="KJV66535.1"/>
    </source>
</evidence>
<evidence type="ECO:0000313" key="2">
    <source>
        <dbReference type="Proteomes" id="UP000033385"/>
    </source>
</evidence>
<dbReference type="EMBL" id="LANW01000001">
    <property type="protein sequence ID" value="KJV66535.1"/>
    <property type="molecule type" value="Genomic_DNA"/>
</dbReference>